<sequence>MAHAKNHDYHLVNPSPWPLVGAMSAFVLAIGLITWMHHYTPGPLVFGIGLIGVLYTMLMWWWDVIKEAAEGDHTPVVQLHHRYGMMLFIASEVMFFVAWFWAYFDVALFPGEPIEFARTTLTGGVWPPKGIETLDPWHLPLLNTLILLTSGTTVTWAHHALLEGDKKGLRNGLILTVILGLFFTTCQAYEYAHAPFDFSGHIYGATFFMATGFHGFHVIVGTIFLAVCLWRASLGQFTIRHHLGFEFAAWYWHFVDVVWLFLFACIYVWGHGPGGVNG</sequence>
<feature type="transmembrane region" description="Helical" evidence="11">
    <location>
        <begin position="83"/>
        <end position="104"/>
    </location>
</feature>
<feature type="transmembrane region" description="Helical" evidence="11">
    <location>
        <begin position="137"/>
        <end position="157"/>
    </location>
</feature>
<evidence type="ECO:0000256" key="6">
    <source>
        <dbReference type="ARBA" id="ARBA00022989"/>
    </source>
</evidence>
<dbReference type="CDD" id="cd01665">
    <property type="entry name" value="Cyt_c_Oxidase_III"/>
    <property type="match status" value="1"/>
</dbReference>
<feature type="domain" description="Heme-copper oxidase subunit III family profile" evidence="12">
    <location>
        <begin position="5"/>
        <end position="271"/>
    </location>
</feature>
<dbReference type="InterPro" id="IPR024791">
    <property type="entry name" value="Cyt_c/ubiquinol_Oxase_su3"/>
</dbReference>
<comment type="similarity">
    <text evidence="2 10">Belongs to the cytochrome c oxidase subunit 3 family.</text>
</comment>
<evidence type="ECO:0000256" key="4">
    <source>
        <dbReference type="ARBA" id="ARBA00022692"/>
    </source>
</evidence>
<dbReference type="InterPro" id="IPR033945">
    <property type="entry name" value="Cyt_c_oxase_su3_dom"/>
</dbReference>
<comment type="subcellular location">
    <subcellularLocation>
        <location evidence="10">Cell membrane</location>
        <topology evidence="10">Multi-pass membrane protein</topology>
    </subcellularLocation>
    <subcellularLocation>
        <location evidence="1">Membrane</location>
        <topology evidence="1">Multi-pass membrane protein</topology>
    </subcellularLocation>
</comment>
<evidence type="ECO:0000256" key="5">
    <source>
        <dbReference type="ARBA" id="ARBA00022967"/>
    </source>
</evidence>
<evidence type="ECO:0000256" key="7">
    <source>
        <dbReference type="ARBA" id="ARBA00023136"/>
    </source>
</evidence>
<keyword evidence="4 10" id="KW-0812">Transmembrane</keyword>
<evidence type="ECO:0000313" key="13">
    <source>
        <dbReference type="EMBL" id="MDQ0391556.1"/>
    </source>
</evidence>
<gene>
    <name evidence="13" type="ORF">J3R73_001348</name>
</gene>
<evidence type="ECO:0000256" key="8">
    <source>
        <dbReference type="ARBA" id="ARBA00031400"/>
    </source>
</evidence>
<name>A0ABU0FAA4_9HYPH</name>
<evidence type="ECO:0000256" key="1">
    <source>
        <dbReference type="ARBA" id="ARBA00004141"/>
    </source>
</evidence>
<proteinExistence type="inferred from homology"/>
<evidence type="ECO:0000256" key="10">
    <source>
        <dbReference type="RuleBase" id="RU003376"/>
    </source>
</evidence>
<accession>A0ABU0FAA4</accession>
<feature type="transmembrane region" description="Helical" evidence="11">
    <location>
        <begin position="169"/>
        <end position="190"/>
    </location>
</feature>
<evidence type="ECO:0000256" key="3">
    <source>
        <dbReference type="ARBA" id="ARBA00012949"/>
    </source>
</evidence>
<feature type="transmembrane region" description="Helical" evidence="11">
    <location>
        <begin position="20"/>
        <end position="38"/>
    </location>
</feature>
<evidence type="ECO:0000313" key="14">
    <source>
        <dbReference type="Proteomes" id="UP001237448"/>
    </source>
</evidence>
<dbReference type="Pfam" id="PF00510">
    <property type="entry name" value="COX3"/>
    <property type="match status" value="1"/>
</dbReference>
<organism evidence="13 14">
    <name type="scientific">Labrys monachus</name>
    <dbReference type="NCBI Taxonomy" id="217067"/>
    <lineage>
        <taxon>Bacteria</taxon>
        <taxon>Pseudomonadati</taxon>
        <taxon>Pseudomonadota</taxon>
        <taxon>Alphaproteobacteria</taxon>
        <taxon>Hyphomicrobiales</taxon>
        <taxon>Xanthobacteraceae</taxon>
        <taxon>Labrys</taxon>
    </lineage>
</organism>
<keyword evidence="6 11" id="KW-1133">Transmembrane helix</keyword>
<dbReference type="InterPro" id="IPR035973">
    <property type="entry name" value="Cyt_c_oxidase_su3-like_sf"/>
</dbReference>
<keyword evidence="7 11" id="KW-0472">Membrane</keyword>
<comment type="caution">
    <text evidence="13">The sequence shown here is derived from an EMBL/GenBank/DDBJ whole genome shotgun (WGS) entry which is preliminary data.</text>
</comment>
<reference evidence="13 14" key="1">
    <citation type="submission" date="2023-07" db="EMBL/GenBank/DDBJ databases">
        <title>Genomic Encyclopedia of Type Strains, Phase IV (KMG-IV): sequencing the most valuable type-strain genomes for metagenomic binning, comparative biology and taxonomic classification.</title>
        <authorList>
            <person name="Goeker M."/>
        </authorList>
    </citation>
    <scope>NUCLEOTIDE SEQUENCE [LARGE SCALE GENOMIC DNA]</scope>
    <source>
        <strain evidence="13 14">DSM 5896</strain>
    </source>
</reference>
<keyword evidence="14" id="KW-1185">Reference proteome</keyword>
<dbReference type="Proteomes" id="UP001237448">
    <property type="component" value="Unassembled WGS sequence"/>
</dbReference>
<keyword evidence="5" id="KW-1278">Translocase</keyword>
<dbReference type="PANTHER" id="PTHR11403:SF7">
    <property type="entry name" value="CYTOCHROME C OXIDASE SUBUNIT 3"/>
    <property type="match status" value="1"/>
</dbReference>
<dbReference type="Gene3D" id="1.20.120.80">
    <property type="entry name" value="Cytochrome c oxidase, subunit III, four-helix bundle"/>
    <property type="match status" value="1"/>
</dbReference>
<feature type="transmembrane region" description="Helical" evidence="11">
    <location>
        <begin position="202"/>
        <end position="230"/>
    </location>
</feature>
<dbReference type="SUPFAM" id="SSF81452">
    <property type="entry name" value="Cytochrome c oxidase subunit III-like"/>
    <property type="match status" value="1"/>
</dbReference>
<dbReference type="RefSeq" id="WP_307424068.1">
    <property type="nucleotide sequence ID" value="NZ_JAUSVK010000001.1"/>
</dbReference>
<feature type="transmembrane region" description="Helical" evidence="11">
    <location>
        <begin position="44"/>
        <end position="62"/>
    </location>
</feature>
<evidence type="ECO:0000256" key="11">
    <source>
        <dbReference type="SAM" id="Phobius"/>
    </source>
</evidence>
<feature type="transmembrane region" description="Helical" evidence="11">
    <location>
        <begin position="250"/>
        <end position="270"/>
    </location>
</feature>
<evidence type="ECO:0000256" key="9">
    <source>
        <dbReference type="ARBA" id="ARBA00031625"/>
    </source>
</evidence>
<dbReference type="PANTHER" id="PTHR11403">
    <property type="entry name" value="CYTOCHROME C OXIDASE SUBUNIT III"/>
    <property type="match status" value="1"/>
</dbReference>
<dbReference type="InterPro" id="IPR013833">
    <property type="entry name" value="Cyt_c_oxidase_su3_a-hlx"/>
</dbReference>
<dbReference type="Gene3D" id="1.10.287.70">
    <property type="match status" value="1"/>
</dbReference>
<dbReference type="InterPro" id="IPR000298">
    <property type="entry name" value="Cyt_c_oxidase-like_su3"/>
</dbReference>
<dbReference type="EMBL" id="JAUSVK010000001">
    <property type="protein sequence ID" value="MDQ0391556.1"/>
    <property type="molecule type" value="Genomic_DNA"/>
</dbReference>
<evidence type="ECO:0000256" key="2">
    <source>
        <dbReference type="ARBA" id="ARBA00010581"/>
    </source>
</evidence>
<protein>
    <recommendedName>
        <fullName evidence="3">cytochrome-c oxidase</fullName>
        <ecNumber evidence="3">7.1.1.9</ecNumber>
    </recommendedName>
    <alternativeName>
        <fullName evidence="8">Cytochrome aa3 subunit 3</fullName>
    </alternativeName>
    <alternativeName>
        <fullName evidence="9">Cytochrome c oxidase polypeptide III</fullName>
    </alternativeName>
</protein>
<dbReference type="EC" id="7.1.1.9" evidence="3"/>
<dbReference type="PROSITE" id="PS50253">
    <property type="entry name" value="COX3"/>
    <property type="match status" value="1"/>
</dbReference>
<evidence type="ECO:0000259" key="12">
    <source>
        <dbReference type="PROSITE" id="PS50253"/>
    </source>
</evidence>